<gene>
    <name evidence="3" type="ORF">FF125_07585</name>
</gene>
<keyword evidence="2" id="KW-0812">Transmembrane</keyword>
<dbReference type="AlphaFoldDB" id="A0A5B7TPY1"/>
<evidence type="ECO:0000313" key="4">
    <source>
        <dbReference type="Proteomes" id="UP000306229"/>
    </source>
</evidence>
<dbReference type="EMBL" id="CP040749">
    <property type="protein sequence ID" value="QCX38300.1"/>
    <property type="molecule type" value="Genomic_DNA"/>
</dbReference>
<organism evidence="3 4">
    <name type="scientific">Aureibaculum algae</name>
    <dbReference type="NCBI Taxonomy" id="2584122"/>
    <lineage>
        <taxon>Bacteria</taxon>
        <taxon>Pseudomonadati</taxon>
        <taxon>Bacteroidota</taxon>
        <taxon>Flavobacteriia</taxon>
        <taxon>Flavobacteriales</taxon>
        <taxon>Flavobacteriaceae</taxon>
        <taxon>Aureibaculum</taxon>
    </lineage>
</organism>
<dbReference type="Proteomes" id="UP000306229">
    <property type="component" value="Chromosome"/>
</dbReference>
<dbReference type="RefSeq" id="WP_138949197.1">
    <property type="nucleotide sequence ID" value="NZ_CP040749.1"/>
</dbReference>
<reference evidence="3 4" key="1">
    <citation type="submission" date="2019-05" db="EMBL/GenBank/DDBJ databases">
        <title>Algicella ahnfeltiae gen. nov., sp. nov., a novel marine bacterium of the family Flavobacteriaceae isolated from a red alga.</title>
        <authorList>
            <person name="Nedashkovskaya O.I."/>
            <person name="Kukhlevskiy A.D."/>
            <person name="Kim S.-G."/>
            <person name="Zhukova N.V."/>
            <person name="Mikhailov V.V."/>
        </authorList>
    </citation>
    <scope>NUCLEOTIDE SEQUENCE [LARGE SCALE GENOMIC DNA]</scope>
    <source>
        <strain evidence="3 4">10Alg115</strain>
    </source>
</reference>
<evidence type="ECO:0000256" key="2">
    <source>
        <dbReference type="SAM" id="Phobius"/>
    </source>
</evidence>
<keyword evidence="2" id="KW-1133">Transmembrane helix</keyword>
<dbReference type="KEGG" id="fbe:FF125_07585"/>
<feature type="transmembrane region" description="Helical" evidence="2">
    <location>
        <begin position="43"/>
        <end position="62"/>
    </location>
</feature>
<keyword evidence="2" id="KW-0472">Membrane</keyword>
<accession>A0A5B7TPY1</accession>
<keyword evidence="1" id="KW-0175">Coiled coil</keyword>
<dbReference type="OrthoDB" id="1441018at2"/>
<proteinExistence type="predicted"/>
<evidence type="ECO:0000256" key="1">
    <source>
        <dbReference type="SAM" id="Coils"/>
    </source>
</evidence>
<name>A0A5B7TPY1_9FLAO</name>
<protein>
    <recommendedName>
        <fullName evidence="5">Anti-sigma factor</fullName>
    </recommendedName>
</protein>
<evidence type="ECO:0000313" key="3">
    <source>
        <dbReference type="EMBL" id="QCX38300.1"/>
    </source>
</evidence>
<feature type="coiled-coil region" evidence="1">
    <location>
        <begin position="148"/>
        <end position="178"/>
    </location>
</feature>
<keyword evidence="4" id="KW-1185">Reference proteome</keyword>
<evidence type="ECO:0008006" key="5">
    <source>
        <dbReference type="Google" id="ProtNLM"/>
    </source>
</evidence>
<sequence length="181" mass="20912">MLKDIKEIIKENEGEKLEMLSNHRQRFENRLQKQQPKKGKNYLFLKIAASILILISAGYFLIGNNDLQPDVIDEKIDLAAISPELKQIENNYETAINYELLGIEVTDNNKEILDSYLEKVSVLSDDYKVLSKKLITDDINENIVNALINNLQLRLQLLLELKDKLKEIKSNKTIQNEDNTI</sequence>